<keyword evidence="5 9" id="KW-0067">ATP-binding</keyword>
<keyword evidence="14" id="KW-1185">Reference proteome</keyword>
<evidence type="ECO:0000313" key="13">
    <source>
        <dbReference type="EMBL" id="EGB09336.1"/>
    </source>
</evidence>
<gene>
    <name evidence="13" type="ORF">AURANDRAFT_24616</name>
</gene>
<dbReference type="GO" id="GO:0008017">
    <property type="term" value="F:microtubule binding"/>
    <property type="evidence" value="ECO:0007669"/>
    <property type="project" value="InterPro"/>
</dbReference>
<keyword evidence="3 10" id="KW-0493">Microtubule</keyword>
<keyword evidence="2" id="KW-0963">Cytoplasm</keyword>
<evidence type="ECO:0000256" key="11">
    <source>
        <dbReference type="SAM" id="MobiDB-lite"/>
    </source>
</evidence>
<feature type="region of interest" description="Disordered" evidence="11">
    <location>
        <begin position="640"/>
        <end position="766"/>
    </location>
</feature>
<dbReference type="InterPro" id="IPR027417">
    <property type="entry name" value="P-loop_NTPase"/>
</dbReference>
<dbReference type="InParanoid" id="F0Y4M2"/>
<evidence type="ECO:0000256" key="2">
    <source>
        <dbReference type="ARBA" id="ARBA00022490"/>
    </source>
</evidence>
<evidence type="ECO:0000256" key="4">
    <source>
        <dbReference type="ARBA" id="ARBA00022741"/>
    </source>
</evidence>
<dbReference type="InterPro" id="IPR019821">
    <property type="entry name" value="Kinesin_motor_CS"/>
</dbReference>
<dbReference type="PROSITE" id="PS00411">
    <property type="entry name" value="KINESIN_MOTOR_1"/>
    <property type="match status" value="1"/>
</dbReference>
<evidence type="ECO:0000256" key="1">
    <source>
        <dbReference type="ARBA" id="ARBA00004245"/>
    </source>
</evidence>
<comment type="similarity">
    <text evidence="9 10">Belongs to the TRAFAC class myosin-kinesin ATPase superfamily. Kinesin family.</text>
</comment>
<evidence type="ECO:0000256" key="10">
    <source>
        <dbReference type="RuleBase" id="RU000394"/>
    </source>
</evidence>
<feature type="region of interest" description="Disordered" evidence="11">
    <location>
        <begin position="480"/>
        <end position="507"/>
    </location>
</feature>
<feature type="binding site" evidence="9">
    <location>
        <begin position="99"/>
        <end position="106"/>
    </location>
    <ligand>
        <name>ATP</name>
        <dbReference type="ChEBI" id="CHEBI:30616"/>
    </ligand>
</feature>
<comment type="subcellular location">
    <subcellularLocation>
        <location evidence="1">Cytoplasm</location>
        <location evidence="1">Cytoskeleton</location>
    </subcellularLocation>
</comment>
<dbReference type="InterPro" id="IPR001752">
    <property type="entry name" value="Kinesin_motor_dom"/>
</dbReference>
<keyword evidence="6" id="KW-0175">Coiled coil</keyword>
<evidence type="ECO:0000313" key="14">
    <source>
        <dbReference type="Proteomes" id="UP000002729"/>
    </source>
</evidence>
<evidence type="ECO:0000256" key="3">
    <source>
        <dbReference type="ARBA" id="ARBA00022701"/>
    </source>
</evidence>
<evidence type="ECO:0000256" key="5">
    <source>
        <dbReference type="ARBA" id="ARBA00022840"/>
    </source>
</evidence>
<dbReference type="PRINTS" id="PR00380">
    <property type="entry name" value="KINESINHEAVY"/>
</dbReference>
<name>F0Y4M2_AURAN</name>
<accession>F0Y4M2</accession>
<feature type="compositionally biased region" description="Basic and acidic residues" evidence="11">
    <location>
        <begin position="687"/>
        <end position="717"/>
    </location>
</feature>
<dbReference type="PROSITE" id="PS50067">
    <property type="entry name" value="KINESIN_MOTOR_2"/>
    <property type="match status" value="1"/>
</dbReference>
<dbReference type="AlphaFoldDB" id="F0Y4M2"/>
<dbReference type="InterPro" id="IPR027640">
    <property type="entry name" value="Kinesin-like_fam"/>
</dbReference>
<reference evidence="13 14" key="1">
    <citation type="journal article" date="2011" name="Proc. Natl. Acad. Sci. U.S.A.">
        <title>Niche of harmful alga Aureococcus anophagefferens revealed through ecogenomics.</title>
        <authorList>
            <person name="Gobler C.J."/>
            <person name="Berry D.L."/>
            <person name="Dyhrman S.T."/>
            <person name="Wilhelm S.W."/>
            <person name="Salamov A."/>
            <person name="Lobanov A.V."/>
            <person name="Zhang Y."/>
            <person name="Collier J.L."/>
            <person name="Wurch L.L."/>
            <person name="Kustka A.B."/>
            <person name="Dill B.D."/>
            <person name="Shah M."/>
            <person name="VerBerkmoes N.C."/>
            <person name="Kuo A."/>
            <person name="Terry A."/>
            <person name="Pangilinan J."/>
            <person name="Lindquist E.A."/>
            <person name="Lucas S."/>
            <person name="Paulsen I.T."/>
            <person name="Hattenrath-Lehmann T.K."/>
            <person name="Talmage S.C."/>
            <person name="Walker E.A."/>
            <person name="Koch F."/>
            <person name="Burson A.M."/>
            <person name="Marcoval M.A."/>
            <person name="Tang Y.Z."/>
            <person name="Lecleir G.R."/>
            <person name="Coyne K.J."/>
            <person name="Berg G.M."/>
            <person name="Bertrand E.M."/>
            <person name="Saito M.A."/>
            <person name="Gladyshev V.N."/>
            <person name="Grigoriev I.V."/>
        </authorList>
    </citation>
    <scope>NUCLEOTIDE SEQUENCE [LARGE SCALE GENOMIC DNA]</scope>
    <source>
        <strain evidence="14">CCMP 1984</strain>
    </source>
</reference>
<dbReference type="SUPFAM" id="SSF52540">
    <property type="entry name" value="P-loop containing nucleoside triphosphate hydrolases"/>
    <property type="match status" value="1"/>
</dbReference>
<dbReference type="eggNOG" id="KOG4280">
    <property type="taxonomic scope" value="Eukaryota"/>
</dbReference>
<keyword evidence="8" id="KW-0206">Cytoskeleton</keyword>
<dbReference type="GeneID" id="20219935"/>
<sequence>MSLAAAALTLTAATKIKNKGSVSVQVVVRCRPLNKKEITEERTPIIEVDATRQLAQKKQFTFDACYDEKSTQKQFYEESCYPLVESVMEGFNGTIFAYGQTGCGKTWTMQGPSQPKELRGVIPSSFDHIFENIRVSKGVEYLVRCSYLEIYNEEIRDLLGNDPKARCELKEDPSRGVYVKGLSNVVVQDEATINRVMDTGLENRTTGATLMNEGSSRSHSIFTLVLEMNTVDADGKDHFTMGKLNLVDLAGSERQSKTGATGDRLKEGCKINLSLSALGNVISALVDGKGKHIPYRDSKLTRLLQDSLGGNTKTLMVAAISPADYNYDETLSTLRYANRAKNIKNKPKINEDPKDAMLREYKSEIDRLKQLLEAQQHAAAAGPGVALGAPPPALAAPSLSAAMVIPKQHVQQHGALEEYNSSLVEQQKRLGRELEKQKRMSVAAQSGAEDLARKLADLQRKVPAEDLDKILARREKRHRDMEDRLRERKRQTEEAEAARRAAEEEKEAIEENLKAVESQATQRERQITRRRKRAERKLLDAQQEIEDLTAEFQREREAHLDALREANREAQLWRQVSELVLPPKEVARVWQRSTYEEDLEKWQLPQLLKPKRDYQNLQCPPLPTLGGGGAFAPAKGGAAAALFDGGGAFDDEVLDTGRSETPGLPLGSARDVDYGERPSSRPGSRPSTKDRERERKREERRAARRDAKRREREERRASKGAGADDADAGLPPTWDQGFEPKPEKQRRSKKEPSLAAAREGNFDVSF</sequence>
<dbReference type="GO" id="GO:0005874">
    <property type="term" value="C:microtubule"/>
    <property type="evidence" value="ECO:0007669"/>
    <property type="project" value="UniProtKB-KW"/>
</dbReference>
<dbReference type="FunFam" id="3.40.850.10:FF:000029">
    <property type="entry name" value="Kinesin-like protein KIF17"/>
    <property type="match status" value="1"/>
</dbReference>
<dbReference type="RefSeq" id="XP_009035417.1">
    <property type="nucleotide sequence ID" value="XM_009037169.1"/>
</dbReference>
<dbReference type="Proteomes" id="UP000002729">
    <property type="component" value="Unassembled WGS sequence"/>
</dbReference>
<dbReference type="Gene3D" id="3.40.850.10">
    <property type="entry name" value="Kinesin motor domain"/>
    <property type="match status" value="1"/>
</dbReference>
<keyword evidence="4 9" id="KW-0547">Nucleotide-binding</keyword>
<evidence type="ECO:0000256" key="7">
    <source>
        <dbReference type="ARBA" id="ARBA00023175"/>
    </source>
</evidence>
<proteinExistence type="inferred from homology"/>
<dbReference type="GO" id="GO:0007018">
    <property type="term" value="P:microtubule-based movement"/>
    <property type="evidence" value="ECO:0007669"/>
    <property type="project" value="InterPro"/>
</dbReference>
<evidence type="ECO:0000256" key="9">
    <source>
        <dbReference type="PROSITE-ProRule" id="PRU00283"/>
    </source>
</evidence>
<evidence type="ECO:0000259" key="12">
    <source>
        <dbReference type="PROSITE" id="PS50067"/>
    </source>
</evidence>
<dbReference type="EMBL" id="GL833125">
    <property type="protein sequence ID" value="EGB09336.1"/>
    <property type="molecule type" value="Genomic_DNA"/>
</dbReference>
<evidence type="ECO:0000256" key="6">
    <source>
        <dbReference type="ARBA" id="ARBA00023054"/>
    </source>
</evidence>
<dbReference type="InterPro" id="IPR036961">
    <property type="entry name" value="Kinesin_motor_dom_sf"/>
</dbReference>
<dbReference type="GO" id="GO:0003777">
    <property type="term" value="F:microtubule motor activity"/>
    <property type="evidence" value="ECO:0007669"/>
    <property type="project" value="InterPro"/>
</dbReference>
<feature type="domain" description="Kinesin motor" evidence="12">
    <location>
        <begin position="23"/>
        <end position="343"/>
    </location>
</feature>
<feature type="compositionally biased region" description="Basic and acidic residues" evidence="11">
    <location>
        <begin position="670"/>
        <end position="679"/>
    </location>
</feature>
<dbReference type="Pfam" id="PF00225">
    <property type="entry name" value="Kinesin"/>
    <property type="match status" value="1"/>
</dbReference>
<dbReference type="OrthoDB" id="3176171at2759"/>
<evidence type="ECO:0000256" key="8">
    <source>
        <dbReference type="ARBA" id="ARBA00023212"/>
    </source>
</evidence>
<dbReference type="PANTHER" id="PTHR47969:SF21">
    <property type="entry name" value="KINESIN-LIKE PROTEIN"/>
    <property type="match status" value="1"/>
</dbReference>
<dbReference type="PANTHER" id="PTHR47969">
    <property type="entry name" value="CHROMOSOME-ASSOCIATED KINESIN KIF4A-RELATED"/>
    <property type="match status" value="1"/>
</dbReference>
<dbReference type="SMART" id="SM00129">
    <property type="entry name" value="KISc"/>
    <property type="match status" value="1"/>
</dbReference>
<protein>
    <recommendedName>
        <fullName evidence="10">Kinesin-like protein</fullName>
    </recommendedName>
</protein>
<dbReference type="GO" id="GO:0005524">
    <property type="term" value="F:ATP binding"/>
    <property type="evidence" value="ECO:0007669"/>
    <property type="project" value="UniProtKB-UniRule"/>
</dbReference>
<organism evidence="14">
    <name type="scientific">Aureococcus anophagefferens</name>
    <name type="common">Harmful bloom alga</name>
    <dbReference type="NCBI Taxonomy" id="44056"/>
    <lineage>
        <taxon>Eukaryota</taxon>
        <taxon>Sar</taxon>
        <taxon>Stramenopiles</taxon>
        <taxon>Ochrophyta</taxon>
        <taxon>Pelagophyceae</taxon>
        <taxon>Pelagomonadales</taxon>
        <taxon>Pelagomonadaceae</taxon>
        <taxon>Aureococcus</taxon>
    </lineage>
</organism>
<keyword evidence="7 9" id="KW-0505">Motor protein</keyword>
<dbReference type="KEGG" id="aaf:AURANDRAFT_24616"/>